<dbReference type="Pfam" id="PF01302">
    <property type="entry name" value="CAP_GLY"/>
    <property type="match status" value="1"/>
</dbReference>
<evidence type="ECO:0000313" key="4">
    <source>
        <dbReference type="Proteomes" id="UP001202479"/>
    </source>
</evidence>
<dbReference type="SUPFAM" id="SSF74924">
    <property type="entry name" value="Cap-Gly domain"/>
    <property type="match status" value="1"/>
</dbReference>
<dbReference type="Proteomes" id="UP001202479">
    <property type="component" value="Unassembled WGS sequence"/>
</dbReference>
<dbReference type="EMBL" id="JAHUZD010000026">
    <property type="protein sequence ID" value="KAI3405995.2"/>
    <property type="molecule type" value="Genomic_DNA"/>
</dbReference>
<evidence type="ECO:0000259" key="2">
    <source>
        <dbReference type="PROSITE" id="PS50245"/>
    </source>
</evidence>
<sequence>MKYNIGQRVKVRDEVGIVRYIGETKFAPGVWYGVELDRACGKNNGTVGNVCYFECTNKAGLYGVFVKEALLEEIGVDSFKSNLSEKKKLKERSNHANEKEKEKEKENIVVGDFLDSKVKLQEFKELAERAEMHQRDNEFLQQLKTQLEIKLSELTNSYLELKEKHAAALEELEINHELEKELSQVSVREYSAQDLKRLVENNRYNESQLRHLEEVVQEKDKHLALIKEQLENSRLGIMNLQNNLSQREKDIAMLKNRMEAVSDLEAMAERLSLENVSLKRTEKELRTAIMELNEIHDIDKKLEENHINVEEQLRLELAHCKKSLDLERDSNHKLKRKLEITVSKTKVNDETPLQSVSMLNSQIQALQDQVAACNVSIKQRQIRIQILELKYHLICERVDNSKLYKMDKRFVDLIFDLRSLELELTVLIKETGKDLVSEKLFCVEYSLSAYLALLGVIIKVLEYNYNSELSSVLLLPSVVEYADDVKAEINQVLRYLIESKEREEEKEEKDVDFDFKSCLQKLLDFYNFLYSQNESLKMSIPLQLCLINTIMSNTISYGEKVFSVFAEKKFTVEMTHLVDLSHIMAEFRSIFESICDKELETDISIDAPLNTGLVLTSLINWATAMNNIYYAQEDFDNDNTCSELEVAWVDLCKWKADVPTTYHVEKVVPISIYDIEIDSLPNNSINPTEPNNNNNNNNNNSEFDTCNEIISQKKESEIQDLKLNIALLEQNLKVVTKKTSEESETFQKTLTLINEDLKEKSGKISQLEKEKLALERDLAAVENDTLLHSADMDDLEFQIKCNERKQRLETLIDLKREAKYNYEEKISWSWNESKSSFWKPVSRFQNLAKQLRNLAEGIQMVQIESTNNPKWKLKSESPSILNAYLEEQFFSYQSAKKDLFSKDSSIKGGSIR</sequence>
<dbReference type="Gene3D" id="2.30.30.190">
    <property type="entry name" value="CAP Gly-rich-like domain"/>
    <property type="match status" value="1"/>
</dbReference>
<reference evidence="3" key="1">
    <citation type="journal article" date="2022" name="DNA Res.">
        <title>Genome analysis of five recently described species of the CUG-Ser clade uncovers Candida theae as a new hybrid lineage with pathogenic potential in the Candida parapsilosis species complex.</title>
        <authorList>
            <person name="Mixao V."/>
            <person name="Del Olmo V."/>
            <person name="Hegedusova E."/>
            <person name="Saus E."/>
            <person name="Pryszcz L."/>
            <person name="Cillingova A."/>
            <person name="Nosek J."/>
            <person name="Gabaldon T."/>
        </authorList>
    </citation>
    <scope>NUCLEOTIDE SEQUENCE</scope>
    <source>
        <strain evidence="3">CBS 10844</strain>
    </source>
</reference>
<organism evidence="3 4">
    <name type="scientific">Candida oxycetoniae</name>
    <dbReference type="NCBI Taxonomy" id="497107"/>
    <lineage>
        <taxon>Eukaryota</taxon>
        <taxon>Fungi</taxon>
        <taxon>Dikarya</taxon>
        <taxon>Ascomycota</taxon>
        <taxon>Saccharomycotina</taxon>
        <taxon>Pichiomycetes</taxon>
        <taxon>Debaryomycetaceae</taxon>
        <taxon>Candida/Lodderomyces clade</taxon>
        <taxon>Candida</taxon>
    </lineage>
</organism>
<accession>A0AAI9WZK3</accession>
<feature type="coiled-coil region" evidence="1">
    <location>
        <begin position="711"/>
        <end position="784"/>
    </location>
</feature>
<evidence type="ECO:0000256" key="1">
    <source>
        <dbReference type="SAM" id="Coils"/>
    </source>
</evidence>
<proteinExistence type="predicted"/>
<keyword evidence="4" id="KW-1185">Reference proteome</keyword>
<dbReference type="AlphaFoldDB" id="A0AAI9WZK3"/>
<keyword evidence="1" id="KW-0175">Coiled coil</keyword>
<dbReference type="RefSeq" id="XP_049181740.1">
    <property type="nucleotide sequence ID" value="XM_049322314.1"/>
</dbReference>
<dbReference type="InterPro" id="IPR000938">
    <property type="entry name" value="CAP-Gly_domain"/>
</dbReference>
<feature type="domain" description="CAP-Gly" evidence="2">
    <location>
        <begin position="22"/>
        <end position="67"/>
    </location>
</feature>
<name>A0AAI9WZK3_9ASCO</name>
<dbReference type="GeneID" id="73378831"/>
<dbReference type="PANTHER" id="PTHR18916">
    <property type="entry name" value="DYNACTIN 1-RELATED MICROTUBULE-BINDING"/>
    <property type="match status" value="1"/>
</dbReference>
<feature type="coiled-coil region" evidence="1">
    <location>
        <begin position="86"/>
        <end position="182"/>
    </location>
</feature>
<evidence type="ECO:0000313" key="3">
    <source>
        <dbReference type="EMBL" id="KAI3405995.2"/>
    </source>
</evidence>
<dbReference type="SMART" id="SM01052">
    <property type="entry name" value="CAP_GLY"/>
    <property type="match status" value="1"/>
</dbReference>
<protein>
    <submittedName>
        <fullName evidence="3">NIP100</fullName>
    </submittedName>
</protein>
<gene>
    <name evidence="3" type="ORF">KGF56_001214</name>
</gene>
<comment type="caution">
    <text evidence="3">The sequence shown here is derived from an EMBL/GenBank/DDBJ whole genome shotgun (WGS) entry which is preliminary data.</text>
</comment>
<dbReference type="PROSITE" id="PS50245">
    <property type="entry name" value="CAP_GLY_2"/>
    <property type="match status" value="1"/>
</dbReference>
<dbReference type="InterPro" id="IPR036859">
    <property type="entry name" value="CAP-Gly_dom_sf"/>
</dbReference>
<feature type="coiled-coil region" evidence="1">
    <location>
        <begin position="209"/>
        <end position="281"/>
    </location>
</feature>